<reference evidence="2" key="1">
    <citation type="submission" date="2018-12" db="EMBL/GenBank/DDBJ databases">
        <authorList>
            <person name="Syme R.A."/>
            <person name="Farfan-Caceres L."/>
            <person name="Lichtenzveig J."/>
        </authorList>
    </citation>
    <scope>NUCLEOTIDE SEQUENCE</scope>
    <source>
        <strain evidence="2">Al4</strain>
    </source>
</reference>
<evidence type="ECO:0000313" key="3">
    <source>
        <dbReference type="Proteomes" id="UP000651452"/>
    </source>
</evidence>
<reference evidence="2" key="2">
    <citation type="submission" date="2020-09" db="EMBL/GenBank/DDBJ databases">
        <title>Reference genome assembly for Australian Ascochyta lentis isolate Al4.</title>
        <authorList>
            <person name="Lee R.C."/>
            <person name="Farfan-Caceres L.M."/>
            <person name="Debler J.W."/>
            <person name="Williams A.H."/>
            <person name="Henares B.M."/>
        </authorList>
    </citation>
    <scope>NUCLEOTIDE SEQUENCE</scope>
    <source>
        <strain evidence="2">Al4</strain>
    </source>
</reference>
<feature type="compositionally biased region" description="Acidic residues" evidence="1">
    <location>
        <begin position="72"/>
        <end position="87"/>
    </location>
</feature>
<accession>A0A8H7J707</accession>
<feature type="compositionally biased region" description="Polar residues" evidence="1">
    <location>
        <begin position="90"/>
        <end position="103"/>
    </location>
</feature>
<proteinExistence type="predicted"/>
<dbReference type="EMBL" id="RZGK01000007">
    <property type="protein sequence ID" value="KAF9697745.1"/>
    <property type="molecule type" value="Genomic_DNA"/>
</dbReference>
<dbReference type="Proteomes" id="UP000651452">
    <property type="component" value="Unassembled WGS sequence"/>
</dbReference>
<dbReference type="AlphaFoldDB" id="A0A8H7J707"/>
<protein>
    <submittedName>
        <fullName evidence="2">Uncharacterized protein</fullName>
    </submittedName>
</protein>
<feature type="compositionally biased region" description="Polar residues" evidence="1">
    <location>
        <begin position="1"/>
        <end position="28"/>
    </location>
</feature>
<feature type="region of interest" description="Disordered" evidence="1">
    <location>
        <begin position="1"/>
        <end position="138"/>
    </location>
</feature>
<keyword evidence="3" id="KW-1185">Reference proteome</keyword>
<organism evidence="2 3">
    <name type="scientific">Ascochyta lentis</name>
    <dbReference type="NCBI Taxonomy" id="205686"/>
    <lineage>
        <taxon>Eukaryota</taxon>
        <taxon>Fungi</taxon>
        <taxon>Dikarya</taxon>
        <taxon>Ascomycota</taxon>
        <taxon>Pezizomycotina</taxon>
        <taxon>Dothideomycetes</taxon>
        <taxon>Pleosporomycetidae</taxon>
        <taxon>Pleosporales</taxon>
        <taxon>Pleosporineae</taxon>
        <taxon>Didymellaceae</taxon>
        <taxon>Ascochyta</taxon>
    </lineage>
</organism>
<name>A0A8H7J707_9PLEO</name>
<evidence type="ECO:0000313" key="2">
    <source>
        <dbReference type="EMBL" id="KAF9697745.1"/>
    </source>
</evidence>
<evidence type="ECO:0000256" key="1">
    <source>
        <dbReference type="SAM" id="MobiDB-lite"/>
    </source>
</evidence>
<gene>
    <name evidence="2" type="ORF">EKO04_004247</name>
</gene>
<feature type="compositionally biased region" description="Pro residues" evidence="1">
    <location>
        <begin position="107"/>
        <end position="126"/>
    </location>
</feature>
<comment type="caution">
    <text evidence="2">The sequence shown here is derived from an EMBL/GenBank/DDBJ whole genome shotgun (WGS) entry which is preliminary data.</text>
</comment>
<sequence length="224" mass="24497">MTLSNNVTASTGNEESDSASSPISTTPLAAQPACTEIEVSAIESSPSPTTPPPSPTDRHYIDEAFSPYYNENDYDYDYESAYSDDDNSSTQPPSRSPSNTTQKPPSHSSPPLSPSPSPPHLPPPHTPTSHQHNARLTPSTSTRLAHLLATHPGSHTTQRHYKTWRLARGRELLHFPMPDKAWEVEVLSLGMAVWIEEVFGGGVEGVPPVSPYAHRWHPFWVGGE</sequence>